<evidence type="ECO:0000313" key="3">
    <source>
        <dbReference type="Proteomes" id="UP000318336"/>
    </source>
</evidence>
<dbReference type="Pfam" id="PF11255">
    <property type="entry name" value="DUF3054"/>
    <property type="match status" value="1"/>
</dbReference>
<keyword evidence="1" id="KW-0472">Membrane</keyword>
<dbReference type="Proteomes" id="UP000318336">
    <property type="component" value="Unassembled WGS sequence"/>
</dbReference>
<keyword evidence="1" id="KW-1133">Transmembrane helix</keyword>
<keyword evidence="1" id="KW-0812">Transmembrane</keyword>
<keyword evidence="3" id="KW-1185">Reference proteome</keyword>
<protein>
    <submittedName>
        <fullName evidence="2">DUF3054 family protein</fullName>
    </submittedName>
</protein>
<feature type="transmembrane region" description="Helical" evidence="1">
    <location>
        <begin position="7"/>
        <end position="25"/>
    </location>
</feature>
<reference evidence="2 3" key="1">
    <citation type="submission" date="2019-06" db="EMBL/GenBank/DDBJ databases">
        <title>Sequencing the genomes of 1000 actinobacteria strains.</title>
        <authorList>
            <person name="Klenk H.-P."/>
        </authorList>
    </citation>
    <scope>NUCLEOTIDE SEQUENCE [LARGE SCALE GENOMIC DNA]</scope>
    <source>
        <strain evidence="2 3">DSM 24617</strain>
    </source>
</reference>
<feature type="transmembrane region" description="Helical" evidence="1">
    <location>
        <begin position="89"/>
        <end position="107"/>
    </location>
</feature>
<feature type="transmembrane region" description="Helical" evidence="1">
    <location>
        <begin position="63"/>
        <end position="83"/>
    </location>
</feature>
<proteinExistence type="predicted"/>
<dbReference type="EMBL" id="VFOK01000001">
    <property type="protein sequence ID" value="TQL33047.1"/>
    <property type="molecule type" value="Genomic_DNA"/>
</dbReference>
<comment type="caution">
    <text evidence="2">The sequence shown here is derived from an EMBL/GenBank/DDBJ whole genome shotgun (WGS) entry which is preliminary data.</text>
</comment>
<dbReference type="RefSeq" id="WP_142005113.1">
    <property type="nucleotide sequence ID" value="NZ_CAJTBP010000001.1"/>
</dbReference>
<gene>
    <name evidence="2" type="ORF">FB554_1181</name>
</gene>
<evidence type="ECO:0000313" key="2">
    <source>
        <dbReference type="EMBL" id="TQL33047.1"/>
    </source>
</evidence>
<dbReference type="AlphaFoldDB" id="A0A542XB44"/>
<sequence>MNRRDISGLLIDLLAVLIFAAFGRASHEESVLGAPLTALPFWIGLGVGWWLVRSRSGRSPVEVGPGVTVWVTTLVLGMLLRVITGQGTALAFVVVATLVLGVLLVGWRLAQERTGFLPAAEPAHAPEPTPAATADDD</sequence>
<evidence type="ECO:0000256" key="1">
    <source>
        <dbReference type="SAM" id="Phobius"/>
    </source>
</evidence>
<feature type="transmembrane region" description="Helical" evidence="1">
    <location>
        <begin position="31"/>
        <end position="51"/>
    </location>
</feature>
<dbReference type="InterPro" id="IPR021414">
    <property type="entry name" value="DUF3054"/>
</dbReference>
<name>A0A542XB44_9MICO</name>
<dbReference type="OrthoDB" id="3698172at2"/>
<accession>A0A542XB44</accession>
<organism evidence="2 3">
    <name type="scientific">Barrientosiimonas humi</name>
    <dbReference type="NCBI Taxonomy" id="999931"/>
    <lineage>
        <taxon>Bacteria</taxon>
        <taxon>Bacillati</taxon>
        <taxon>Actinomycetota</taxon>
        <taxon>Actinomycetes</taxon>
        <taxon>Micrococcales</taxon>
        <taxon>Dermacoccaceae</taxon>
        <taxon>Barrientosiimonas</taxon>
    </lineage>
</organism>